<accession>A0A0F9S5F2</accession>
<organism evidence="1">
    <name type="scientific">marine sediment metagenome</name>
    <dbReference type="NCBI Taxonomy" id="412755"/>
    <lineage>
        <taxon>unclassified sequences</taxon>
        <taxon>metagenomes</taxon>
        <taxon>ecological metagenomes</taxon>
    </lineage>
</organism>
<comment type="caution">
    <text evidence="1">The sequence shown here is derived from an EMBL/GenBank/DDBJ whole genome shotgun (WGS) entry which is preliminary data.</text>
</comment>
<feature type="non-terminal residue" evidence="1">
    <location>
        <position position="220"/>
    </location>
</feature>
<proteinExistence type="predicted"/>
<evidence type="ECO:0000313" key="1">
    <source>
        <dbReference type="EMBL" id="KKN24578.1"/>
    </source>
</evidence>
<name>A0A0F9S5F2_9ZZZZ</name>
<gene>
    <name evidence="1" type="ORF">LCGC14_0893320</name>
</gene>
<protein>
    <submittedName>
        <fullName evidence="1">Uncharacterized protein</fullName>
    </submittedName>
</protein>
<dbReference type="AlphaFoldDB" id="A0A0F9S5F2"/>
<sequence>MGTEVAKPVAGLPAHLQNIVTPEAFDEFAGGVTSSFPVISYRGRTWRVRKGGEEQVYLNDQQEAIQSLDVVMLKSNPVPSKVYYGAKYTEGDQSPPACWSANGTKPDAGVQTPVNDLCVNCPNNVWGSKISESGAKTRACSDVRRVAVAFKHQLEEFEAGTRKKADIDVLLLRIPPATLNPLKDYVTKVLEPKGVPPYVLITKIGFDTEVAYPKLTFKGL</sequence>
<dbReference type="EMBL" id="LAZR01002872">
    <property type="protein sequence ID" value="KKN24578.1"/>
    <property type="molecule type" value="Genomic_DNA"/>
</dbReference>
<reference evidence="1" key="1">
    <citation type="journal article" date="2015" name="Nature">
        <title>Complex archaea that bridge the gap between prokaryotes and eukaryotes.</title>
        <authorList>
            <person name="Spang A."/>
            <person name="Saw J.H."/>
            <person name="Jorgensen S.L."/>
            <person name="Zaremba-Niedzwiedzka K."/>
            <person name="Martijn J."/>
            <person name="Lind A.E."/>
            <person name="van Eijk R."/>
            <person name="Schleper C."/>
            <person name="Guy L."/>
            <person name="Ettema T.J."/>
        </authorList>
    </citation>
    <scope>NUCLEOTIDE SEQUENCE</scope>
</reference>